<dbReference type="SUPFAM" id="SSF63712">
    <property type="entry name" value="Nicotinic receptor ligand binding domain-like"/>
    <property type="match status" value="1"/>
</dbReference>
<dbReference type="PANTHER" id="PTHR45889:SF8">
    <property type="entry name" value="IG-LIKE DOMAIN-CONTAINING PROTEIN"/>
    <property type="match status" value="1"/>
</dbReference>
<protein>
    <recommendedName>
        <fullName evidence="4">Ig-like domain-containing protein</fullName>
    </recommendedName>
</protein>
<reference evidence="5" key="1">
    <citation type="submission" date="2021-03" db="EMBL/GenBank/DDBJ databases">
        <authorList>
            <person name="Bekaert M."/>
        </authorList>
    </citation>
    <scope>NUCLEOTIDE SEQUENCE</scope>
</reference>
<comment type="subcellular location">
    <subcellularLocation>
        <location evidence="1">Membrane</location>
        <topology evidence="1">Single-pass membrane protein</topology>
    </subcellularLocation>
</comment>
<dbReference type="InterPro" id="IPR013151">
    <property type="entry name" value="Immunoglobulin_dom"/>
</dbReference>
<dbReference type="SMART" id="SM00409">
    <property type="entry name" value="IG"/>
    <property type="match status" value="3"/>
</dbReference>
<dbReference type="Pfam" id="PF08205">
    <property type="entry name" value="C2-set_2"/>
    <property type="match status" value="10"/>
</dbReference>
<sequence>MISGPQVIIMDDKVTLTCTVSSGKPDPSVRWLRDDTVIDETYTIVGGITTNNYTFTASANEQFAVFECQSENGLLQNPLSRTIFVEVYKTPRTPVLTGPTEMISGTPTTWTCLSDGGYPVQTLSMRVGNSAFSTELDTKTAFDRVSQTYTVTGTLSWAPTTANDGQTLYCDVTHPETIGPNNPQTVSLPLTVKSPLDVNAPQTQYNPTTGETISLTCVITSGTATQVRWYKNNKLVIMAANLRLSGGNANTPSLTITQVQLTDAGSYICEATDGSATRNTTTITVSPKATPQPPILTGPSTVTPGTPYTWTCVSLGGFPEQTMSIRVDNSVFTNEATFKSEYDDSIKAFRVTGTLVWSPDTSYNGQKLYCEVTHPETLGPNNPQTTSLSLTVQSTPQTPELTGPASVISGTSHTWTCISSGGYPEQTMSIRVGNSVFGNEVTFNTVYDESSKTYRVIGTLVWSPTTTYNGETLYCDVLHPDTLGNSPQTVSLSLTVQATPNTPVLTGPASVAAGTSNTWTCVSSGGYPEQTMSIRVGNSVFGNEVTFNTVYDESSKTYRVTGTLVWSPTTTYNGETLYCDVLHPDTLGNSPQTVSLSLTVQATPQTPVLTGPASVTAGTSNTWTCVSSGGYPEQTMSMRVGNSVFGNEVTFKTVYDESSKTYRVTGTLVWSPTTTYNGETLYCDVLHPDTLGNSPQTVSLSLTVQATPQAPVLTGPASVISGTSHTWTCVSSGGYPEQTMSIRVGNSVFGNEVTFNTVYNQSSKTYRVTGTLVWSPSTTYNGETLYCDVLHPDTLGQAPQTVTLPLTVNTTPQPPTLTGPTTVSPRTRVAYRTPETWTCVSLGGFPEQTMSIRLENSVFTTEVTTKSEYDQTSKTYKVTGTLDWSPDTSNNGQSLYCDVTHPETLGPNNPQTVSLQLTVQATPQTPVLTGPASVISGTSHTWTCVSSGGFPEQTLSIRVGNSVFGNEVTFNTVYDESSKTYRVTGTLVWSPTTTYNRETLYCDVLHPDTLGNSPQTVSLPLTVQAIPQPPTLTGPTTATSGTPETWICISMGGNPEQKMSMRIGNTLLPNELTTSSEFDQNSKTYKVTGTLVWSPKTSNNGEIVYCDVTHETLGNSPQTVSLPLTVKTTPETPLLTGPTTMLSGTSNTWTCLSLGGNPKQTMSMRIGTTLLNSQVTISSEYDEKSKLNRVTGTLVWSPESKHNGETLSCDVLHPDTLGQSPQTVSLTLTVNSTPTKPTLTGPTKISTGVQKSWTCTSRGAFPEQSMTIRIGNSVFGNEVTVNSVYDDNNALTIIAPKTLYDPFTEDAVTLDCVITSGTPTEIKWYRNSDRIFVSVDPRLSGGNTDNPALTISEIEMADGGSYVCEATNEFSTVDTNTISLSPIEKPATEHYIITKILNGYNKLVRPTDPTVNVTHFLIPRELVHFEAGKLLLESMQCMSWIDPRLSWNRGQNRVSLPSSQIWIPDIVLLGQKYEPDFETKVIVTQGGNVVYCPQGQITSTTCQEKAGEVYECDFRFLSWSYDKVMLDIRLPATQSVDSHIDMSVFMEHEKYEVVSRCATREEVRYPCREGTYPELKYSIVLSQRRTFCRDYNQSPTCN</sequence>
<dbReference type="GO" id="GO:0005230">
    <property type="term" value="F:extracellular ligand-gated monoatomic ion channel activity"/>
    <property type="evidence" value="ECO:0007669"/>
    <property type="project" value="InterPro"/>
</dbReference>
<dbReference type="Proteomes" id="UP000683360">
    <property type="component" value="Unassembled WGS sequence"/>
</dbReference>
<dbReference type="GO" id="GO:0016020">
    <property type="term" value="C:membrane"/>
    <property type="evidence" value="ECO:0007669"/>
    <property type="project" value="UniProtKB-SubCell"/>
</dbReference>
<feature type="domain" description="Ig-like" evidence="4">
    <location>
        <begin position="183"/>
        <end position="286"/>
    </location>
</feature>
<dbReference type="PANTHER" id="PTHR45889">
    <property type="entry name" value="IG-LIKE DOMAIN-CONTAINING PROTEIN"/>
    <property type="match status" value="1"/>
</dbReference>
<keyword evidence="3" id="KW-1015">Disulfide bond</keyword>
<dbReference type="InterPro" id="IPR006202">
    <property type="entry name" value="Neur_chan_lig-bd"/>
</dbReference>
<keyword evidence="6" id="KW-1185">Reference proteome</keyword>
<name>A0A8S3Q2G6_MYTED</name>
<evidence type="ECO:0000313" key="5">
    <source>
        <dbReference type="EMBL" id="CAG2190166.1"/>
    </source>
</evidence>
<dbReference type="InterPro" id="IPR003599">
    <property type="entry name" value="Ig_sub"/>
</dbReference>
<dbReference type="PROSITE" id="PS50835">
    <property type="entry name" value="IG_LIKE"/>
    <property type="match status" value="6"/>
</dbReference>
<dbReference type="Pfam" id="PF02931">
    <property type="entry name" value="Neur_chan_LBD"/>
    <property type="match status" value="1"/>
</dbReference>
<dbReference type="SMART" id="SM00408">
    <property type="entry name" value="IGc2"/>
    <property type="match status" value="3"/>
</dbReference>
<evidence type="ECO:0000313" key="6">
    <source>
        <dbReference type="Proteomes" id="UP000683360"/>
    </source>
</evidence>
<dbReference type="InterPro" id="IPR013162">
    <property type="entry name" value="CD80_C2-set"/>
</dbReference>
<comment type="caution">
    <text evidence="5">The sequence shown here is derived from an EMBL/GenBank/DDBJ whole genome shotgun (WGS) entry which is preliminary data.</text>
</comment>
<dbReference type="SUPFAM" id="SSF48726">
    <property type="entry name" value="Immunoglobulin"/>
    <property type="match status" value="13"/>
</dbReference>
<dbReference type="InterPro" id="IPR036734">
    <property type="entry name" value="Neur_chan_lig-bd_sf"/>
</dbReference>
<dbReference type="Pfam" id="PF13927">
    <property type="entry name" value="Ig_3"/>
    <property type="match status" value="2"/>
</dbReference>
<dbReference type="OrthoDB" id="10028801at2759"/>
<dbReference type="CDD" id="cd00096">
    <property type="entry name" value="Ig"/>
    <property type="match status" value="2"/>
</dbReference>
<feature type="domain" description="Ig-like" evidence="4">
    <location>
        <begin position="287"/>
        <end position="391"/>
    </location>
</feature>
<dbReference type="Gene3D" id="2.70.170.10">
    <property type="entry name" value="Neurotransmitter-gated ion-channel ligand-binding domain"/>
    <property type="match status" value="1"/>
</dbReference>
<feature type="domain" description="Ig-like" evidence="4">
    <location>
        <begin position="604"/>
        <end position="699"/>
    </location>
</feature>
<gene>
    <name evidence="5" type="ORF">MEDL_5475</name>
</gene>
<feature type="domain" description="Ig-like" evidence="4">
    <location>
        <begin position="1306"/>
        <end position="1381"/>
    </location>
</feature>
<evidence type="ECO:0000256" key="1">
    <source>
        <dbReference type="ARBA" id="ARBA00004167"/>
    </source>
</evidence>
<evidence type="ECO:0000259" key="4">
    <source>
        <dbReference type="PROSITE" id="PS50835"/>
    </source>
</evidence>
<dbReference type="InterPro" id="IPR003598">
    <property type="entry name" value="Ig_sub2"/>
</dbReference>
<feature type="domain" description="Ig-like" evidence="4">
    <location>
        <begin position="1"/>
        <end position="84"/>
    </location>
</feature>
<feature type="domain" description="Ig-like" evidence="4">
    <location>
        <begin position="500"/>
        <end position="595"/>
    </location>
</feature>
<organism evidence="5 6">
    <name type="scientific">Mytilus edulis</name>
    <name type="common">Blue mussel</name>
    <dbReference type="NCBI Taxonomy" id="6550"/>
    <lineage>
        <taxon>Eukaryota</taxon>
        <taxon>Metazoa</taxon>
        <taxon>Spiralia</taxon>
        <taxon>Lophotrochozoa</taxon>
        <taxon>Mollusca</taxon>
        <taxon>Bivalvia</taxon>
        <taxon>Autobranchia</taxon>
        <taxon>Pteriomorphia</taxon>
        <taxon>Mytilida</taxon>
        <taxon>Mytiloidea</taxon>
        <taxon>Mytilidae</taxon>
        <taxon>Mytilinae</taxon>
        <taxon>Mytilus</taxon>
    </lineage>
</organism>
<dbReference type="InterPro" id="IPR036179">
    <property type="entry name" value="Ig-like_dom_sf"/>
</dbReference>
<accession>A0A8S3Q2G6</accession>
<evidence type="ECO:0000256" key="3">
    <source>
        <dbReference type="ARBA" id="ARBA00023157"/>
    </source>
</evidence>
<dbReference type="EMBL" id="CAJPWZ010000317">
    <property type="protein sequence ID" value="CAG2190166.1"/>
    <property type="molecule type" value="Genomic_DNA"/>
</dbReference>
<dbReference type="Pfam" id="PF00047">
    <property type="entry name" value="ig"/>
    <property type="match status" value="1"/>
</dbReference>
<dbReference type="InterPro" id="IPR007110">
    <property type="entry name" value="Ig-like_dom"/>
</dbReference>
<proteinExistence type="predicted"/>
<dbReference type="InterPro" id="IPR013783">
    <property type="entry name" value="Ig-like_fold"/>
</dbReference>
<evidence type="ECO:0000256" key="2">
    <source>
        <dbReference type="ARBA" id="ARBA00023136"/>
    </source>
</evidence>
<dbReference type="Gene3D" id="2.60.40.10">
    <property type="entry name" value="Immunoglobulins"/>
    <property type="match status" value="13"/>
</dbReference>
<keyword evidence="2" id="KW-0472">Membrane</keyword>